<name>B8D2U3_DESA1</name>
<accession>B8D2U3</accession>
<dbReference type="EMBL" id="CP001140">
    <property type="protein sequence ID" value="ACL10495.1"/>
    <property type="molecule type" value="Genomic_DNA"/>
</dbReference>
<protein>
    <submittedName>
        <fullName evidence="2">Uncharacterized protein</fullName>
    </submittedName>
</protein>
<dbReference type="AlphaFoldDB" id="B8D2U3"/>
<reference evidence="2 3" key="1">
    <citation type="journal article" date="2009" name="J. Bacteriol.">
        <title>Complete genome sequence of the anaerobic, protein-degrading hyperthermophilic crenarchaeon Desulfurococcus kamchatkensis.</title>
        <authorList>
            <person name="Ravin N.V."/>
            <person name="Mardanov A.V."/>
            <person name="Beletsky A.V."/>
            <person name="Kublanov I.V."/>
            <person name="Kolganova T.V."/>
            <person name="Lebedinsky A.V."/>
            <person name="Chernyh N.A."/>
            <person name="Bonch-Osmolovskaya E.A."/>
            <person name="Skryabin K.G."/>
        </authorList>
    </citation>
    <scope>NUCLEOTIDE SEQUENCE [LARGE SCALE GENOMIC DNA]</scope>
    <source>
        <strain evidence="3">DSM 18924 / JCM 16383 / VKM B-2413 / 1221n</strain>
    </source>
</reference>
<proteinExistence type="predicted"/>
<evidence type="ECO:0000313" key="2">
    <source>
        <dbReference type="EMBL" id="ACL10495.1"/>
    </source>
</evidence>
<keyword evidence="1" id="KW-0812">Transmembrane</keyword>
<dbReference type="STRING" id="490899.DKAM_0166"/>
<dbReference type="eggNOG" id="arCOG08836">
    <property type="taxonomic scope" value="Archaea"/>
</dbReference>
<organism evidence="2 3">
    <name type="scientific">Desulfurococcus amylolyticus (strain DSM 18924 / JCM 16383 / VKM B-2413 / 1221n)</name>
    <name type="common">Desulfurococcus kamchatkensis</name>
    <dbReference type="NCBI Taxonomy" id="490899"/>
    <lineage>
        <taxon>Archaea</taxon>
        <taxon>Thermoproteota</taxon>
        <taxon>Thermoprotei</taxon>
        <taxon>Desulfurococcales</taxon>
        <taxon>Desulfurococcaceae</taxon>
        <taxon>Desulfurococcus</taxon>
    </lineage>
</organism>
<keyword evidence="1" id="KW-0472">Membrane</keyword>
<gene>
    <name evidence="2" type="ordered locus">DKAM_0166</name>
</gene>
<dbReference type="HOGENOM" id="CLU_1080105_0_0_2"/>
<dbReference type="KEGG" id="dka:DKAM_0166"/>
<evidence type="ECO:0000256" key="1">
    <source>
        <dbReference type="SAM" id="Phobius"/>
    </source>
</evidence>
<feature type="transmembrane region" description="Helical" evidence="1">
    <location>
        <begin position="12"/>
        <end position="35"/>
    </location>
</feature>
<evidence type="ECO:0000313" key="3">
    <source>
        <dbReference type="Proteomes" id="UP000006903"/>
    </source>
</evidence>
<dbReference type="Proteomes" id="UP000006903">
    <property type="component" value="Chromosome"/>
</dbReference>
<keyword evidence="1" id="KW-1133">Transmembrane helix</keyword>
<sequence length="257" mass="28574">MVFVDGVSEVFSTILLTSIFLALVFILLPFSYYTIMGSVAKTEYEYVKHGFYSIAAYFPMIATGGEYSIDFPSQYTSRGYIEIGRIDIYLNSSSQPTLSFSCMALTQGANVGGAPRGLLYGVDTHIVNDSRMIPRIYEYRDGNGLMIITLDTCRLLLDVNTIPTGNYSGYYYILTYYNLTISFRGSGSLRIEPVRTYTAYSNIGGNLWNITIVVSDYILGKSSSYNVIDLVKTGFGKEYAGIPFSLTIVVEELVVEV</sequence>